<proteinExistence type="predicted"/>
<accession>X1RCM5</accession>
<protein>
    <submittedName>
        <fullName evidence="1">Uncharacterized protein</fullName>
    </submittedName>
</protein>
<name>X1RCM5_9ZZZZ</name>
<feature type="non-terminal residue" evidence="1">
    <location>
        <position position="311"/>
    </location>
</feature>
<dbReference type="AlphaFoldDB" id="X1RCM5"/>
<gene>
    <name evidence="1" type="ORF">S12H4_13889</name>
</gene>
<evidence type="ECO:0000313" key="1">
    <source>
        <dbReference type="EMBL" id="GAI78323.1"/>
    </source>
</evidence>
<comment type="caution">
    <text evidence="1">The sequence shown here is derived from an EMBL/GenBank/DDBJ whole genome shotgun (WGS) entry which is preliminary data.</text>
</comment>
<organism evidence="1">
    <name type="scientific">marine sediment metagenome</name>
    <dbReference type="NCBI Taxonomy" id="412755"/>
    <lineage>
        <taxon>unclassified sequences</taxon>
        <taxon>metagenomes</taxon>
        <taxon>ecological metagenomes</taxon>
    </lineage>
</organism>
<reference evidence="1" key="1">
    <citation type="journal article" date="2014" name="Front. Microbiol.">
        <title>High frequency of phylogenetically diverse reductive dehalogenase-homologous genes in deep subseafloor sedimentary metagenomes.</title>
        <authorList>
            <person name="Kawai M."/>
            <person name="Futagami T."/>
            <person name="Toyoda A."/>
            <person name="Takaki Y."/>
            <person name="Nishi S."/>
            <person name="Hori S."/>
            <person name="Arai W."/>
            <person name="Tsubouchi T."/>
            <person name="Morono Y."/>
            <person name="Uchiyama I."/>
            <person name="Ito T."/>
            <person name="Fujiyama A."/>
            <person name="Inagaki F."/>
            <person name="Takami H."/>
        </authorList>
    </citation>
    <scope>NUCLEOTIDE SEQUENCE</scope>
    <source>
        <strain evidence="1">Expedition CK06-06</strain>
    </source>
</reference>
<sequence>MVKIINRFGDVKVGKQGEAVYQRQYGEQIRRTVSAKRAIPSQRQIEHRQLYRDALAWRKQLSHANRRYLDGYCIANGVFDAYKIPLTWSRFALKLYLESIKFIPFLTTKRLVDQEAVDQQYTTGDATYFYLHETVWIAQTFTPAITGKLTKVNVKLFRNYAPDDFIIKITTTNEQGYPTDNVLCSKIFNSETITEEQAGEWYEFTFDHPPTLAKEVVYAIIINGIPTGGNIYLYWREDATAPQYYRGCVYRSTNSGGIWTYKKYDDCMFQTFMLIPGKIITYGTLHVKHPALLTVVHKRNGVTINGYDTLS</sequence>
<dbReference type="EMBL" id="BARW01006609">
    <property type="protein sequence ID" value="GAI78323.1"/>
    <property type="molecule type" value="Genomic_DNA"/>
</dbReference>